<evidence type="ECO:0000313" key="3">
    <source>
        <dbReference type="Proteomes" id="UP001177003"/>
    </source>
</evidence>
<keyword evidence="3" id="KW-1185">Reference proteome</keyword>
<protein>
    <submittedName>
        <fullName evidence="2">Uncharacterized protein</fullName>
    </submittedName>
</protein>
<organism evidence="2 3">
    <name type="scientific">Lactuca saligna</name>
    <name type="common">Willowleaf lettuce</name>
    <dbReference type="NCBI Taxonomy" id="75948"/>
    <lineage>
        <taxon>Eukaryota</taxon>
        <taxon>Viridiplantae</taxon>
        <taxon>Streptophyta</taxon>
        <taxon>Embryophyta</taxon>
        <taxon>Tracheophyta</taxon>
        <taxon>Spermatophyta</taxon>
        <taxon>Magnoliopsida</taxon>
        <taxon>eudicotyledons</taxon>
        <taxon>Gunneridae</taxon>
        <taxon>Pentapetalae</taxon>
        <taxon>asterids</taxon>
        <taxon>campanulids</taxon>
        <taxon>Asterales</taxon>
        <taxon>Asteraceae</taxon>
        <taxon>Cichorioideae</taxon>
        <taxon>Cichorieae</taxon>
        <taxon>Lactucinae</taxon>
        <taxon>Lactuca</taxon>
    </lineage>
</organism>
<feature type="compositionally biased region" description="Polar residues" evidence="1">
    <location>
        <begin position="71"/>
        <end position="89"/>
    </location>
</feature>
<sequence>MASKILEGYQKLPVTGFHPLIPELKAIISEADKPKKGGQIGGTKGGKKTKGQEGPSTQTQAPKKRKEPPVSINSSDAGADTSRFTTSHISPPISPICQDDPDMIYGDNEDDFS</sequence>
<evidence type="ECO:0000256" key="1">
    <source>
        <dbReference type="SAM" id="MobiDB-lite"/>
    </source>
</evidence>
<gene>
    <name evidence="2" type="ORF">LSALG_LOCUS3499</name>
</gene>
<dbReference type="Proteomes" id="UP001177003">
    <property type="component" value="Chromosome 0"/>
</dbReference>
<dbReference type="EMBL" id="OX465086">
    <property type="protein sequence ID" value="CAI9262777.1"/>
    <property type="molecule type" value="Genomic_DNA"/>
</dbReference>
<accession>A0AA35VH23</accession>
<dbReference type="AlphaFoldDB" id="A0AA35VH23"/>
<feature type="compositionally biased region" description="Acidic residues" evidence="1">
    <location>
        <begin position="99"/>
        <end position="113"/>
    </location>
</feature>
<feature type="region of interest" description="Disordered" evidence="1">
    <location>
        <begin position="29"/>
        <end position="113"/>
    </location>
</feature>
<evidence type="ECO:0000313" key="2">
    <source>
        <dbReference type="EMBL" id="CAI9262777.1"/>
    </source>
</evidence>
<proteinExistence type="predicted"/>
<name>A0AA35VH23_LACSI</name>
<reference evidence="2" key="1">
    <citation type="submission" date="2023-04" db="EMBL/GenBank/DDBJ databases">
        <authorList>
            <person name="Vijverberg K."/>
            <person name="Xiong W."/>
            <person name="Schranz E."/>
        </authorList>
    </citation>
    <scope>NUCLEOTIDE SEQUENCE</scope>
</reference>